<dbReference type="GeneID" id="111461921"/>
<evidence type="ECO:0000256" key="3">
    <source>
        <dbReference type="PROSITE-ProRule" id="PRU01251"/>
    </source>
</evidence>
<accession>A0A6J1HA53</accession>
<dbReference type="AlphaFoldDB" id="A0A6J1HA53"/>
<dbReference type="InterPro" id="IPR004176">
    <property type="entry name" value="Clp_R_N"/>
</dbReference>
<dbReference type="KEGG" id="cmos:111461921"/>
<feature type="compositionally biased region" description="Low complexity" evidence="4">
    <location>
        <begin position="495"/>
        <end position="507"/>
    </location>
</feature>
<dbReference type="SUPFAM" id="SSF81923">
    <property type="entry name" value="Double Clp-N motif"/>
    <property type="match status" value="1"/>
</dbReference>
<dbReference type="PANTHER" id="PTHR43572">
    <property type="entry name" value="CHAPERONE PROTEIN CLPD, CHLOROPLASTIC"/>
    <property type="match status" value="1"/>
</dbReference>
<evidence type="ECO:0000256" key="2">
    <source>
        <dbReference type="ARBA" id="ARBA00022737"/>
    </source>
</evidence>
<dbReference type="Gene3D" id="1.10.1780.10">
    <property type="entry name" value="Clp, N-terminal domain"/>
    <property type="match status" value="1"/>
</dbReference>
<dbReference type="Proteomes" id="UP000504609">
    <property type="component" value="Unplaced"/>
</dbReference>
<dbReference type="PANTHER" id="PTHR43572:SF78">
    <property type="entry name" value="CLP R DOMAIN-CONTAINING PROTEIN"/>
    <property type="match status" value="1"/>
</dbReference>
<evidence type="ECO:0000313" key="7">
    <source>
        <dbReference type="RefSeq" id="XP_022961356.1"/>
    </source>
</evidence>
<comment type="similarity">
    <text evidence="1">Belongs to the ClpA/ClpB family.</text>
</comment>
<evidence type="ECO:0000259" key="5">
    <source>
        <dbReference type="PROSITE" id="PS51903"/>
    </source>
</evidence>
<dbReference type="Gene3D" id="3.40.50.300">
    <property type="entry name" value="P-loop containing nucleotide triphosphate hydrolases"/>
    <property type="match status" value="1"/>
</dbReference>
<gene>
    <name evidence="7" type="primary">LOC111461921</name>
</gene>
<dbReference type="PROSITE" id="PS51903">
    <property type="entry name" value="CLP_R"/>
    <property type="match status" value="1"/>
</dbReference>
<feature type="domain" description="Clp R" evidence="5">
    <location>
        <begin position="10"/>
        <end position="174"/>
    </location>
</feature>
<evidence type="ECO:0000256" key="1">
    <source>
        <dbReference type="ARBA" id="ARBA00008675"/>
    </source>
</evidence>
<protein>
    <submittedName>
        <fullName evidence="7">Protein SMAX1-LIKE 3-like</fullName>
    </submittedName>
</protein>
<reference evidence="7" key="1">
    <citation type="submission" date="2025-08" db="UniProtKB">
        <authorList>
            <consortium name="RefSeq"/>
        </authorList>
    </citation>
    <scope>IDENTIFICATION</scope>
    <source>
        <tissue evidence="7">Young leaves</tissue>
    </source>
</reference>
<proteinExistence type="inferred from homology"/>
<dbReference type="InterPro" id="IPR051650">
    <property type="entry name" value="SL_signaling_regulator"/>
</dbReference>
<organism evidence="6 7">
    <name type="scientific">Cucurbita moschata</name>
    <name type="common">Winter crookneck squash</name>
    <name type="synonym">Cucurbita pepo var. moschata</name>
    <dbReference type="NCBI Taxonomy" id="3662"/>
    <lineage>
        <taxon>Eukaryota</taxon>
        <taxon>Viridiplantae</taxon>
        <taxon>Streptophyta</taxon>
        <taxon>Embryophyta</taxon>
        <taxon>Tracheophyta</taxon>
        <taxon>Spermatophyta</taxon>
        <taxon>Magnoliopsida</taxon>
        <taxon>eudicotyledons</taxon>
        <taxon>Gunneridae</taxon>
        <taxon>Pentapetalae</taxon>
        <taxon>rosids</taxon>
        <taxon>fabids</taxon>
        <taxon>Cucurbitales</taxon>
        <taxon>Cucurbitaceae</taxon>
        <taxon>Cucurbiteae</taxon>
        <taxon>Cucurbita</taxon>
    </lineage>
</organism>
<evidence type="ECO:0000256" key="4">
    <source>
        <dbReference type="SAM" id="MobiDB-lite"/>
    </source>
</evidence>
<dbReference type="RefSeq" id="XP_022961356.1">
    <property type="nucleotide sequence ID" value="XM_023105588.1"/>
</dbReference>
<keyword evidence="2 3" id="KW-0677">Repeat</keyword>
<feature type="region of interest" description="Disordered" evidence="4">
    <location>
        <begin position="491"/>
        <end position="522"/>
    </location>
</feature>
<keyword evidence="6" id="KW-1185">Reference proteome</keyword>
<feature type="compositionally biased region" description="Acidic residues" evidence="4">
    <location>
        <begin position="510"/>
        <end position="519"/>
    </location>
</feature>
<dbReference type="InterPro" id="IPR036628">
    <property type="entry name" value="Clp_N_dom_sf"/>
</dbReference>
<sequence length="735" mass="83978">MRAGICTIQLQALSIEAETTLKQAIGLARRRGHSHVTPLHVATAMLASSSGVLRRACLHCHSHPLQCKALELCFNVALNRLPTSTPNPLFGPQYPNPCLSNALVAAFKRAQAHQRRGSIENQQQQQQQPILALKIELEQLVISILDDPSVSRVMREAGFSSTQVKNMVEKVVSLEDYNHEKHYFYEKKLNNLLPTKPISHTHFTKPLVSNTIPNEELTQILEELSRTQRKSTNTVIVGENLSSIEGIIRGIMERFEKGEVPNELKFFEFLSLPLFTLRNLSKEEIEQKLLELKCIVKSCLGKRVIFYLGDLKWVSEFWSNYEEKTSFYSPVEKIIMEIQRLLLHGNNGESYGKFRVLGIATFQIYMRCKAGNPSLESLWSLQPLTVPVGSLSLSLKFESKECNFQTNSVKGFTLCRERYKDEAKKTAVIATQQDDQYEEWNNHKGINFLEKSFNFSPDLICHSFLGPEPSPKEYQFWGSDKSDRNVVVSKPELLSNPNSSPNSASSSEVLIEEEEEEEEERSKLLANSLMKTIPNCSKDKANELSSIILHCRSLRRSKKQESCSLLFMGNEEQRQAKERTARELAKILFGSQTKFISIGLSSYKQEIDEHHEQKNIKKRGRNELGCDYLQRFGEEINENPHRVFFMEDIEEIDYCSSKGLKEAIERGRVKLSNEEICSLKDAIIIINAQRQSVKQEHEEHERRFVSLDLNIAIQEGNGDRIRSIMECVDAKILFS</sequence>
<dbReference type="InterPro" id="IPR058680">
    <property type="entry name" value="NBD_SMAX1-like"/>
</dbReference>
<evidence type="ECO:0000313" key="6">
    <source>
        <dbReference type="Proteomes" id="UP000504609"/>
    </source>
</evidence>
<dbReference type="InterPro" id="IPR027417">
    <property type="entry name" value="P-loop_NTPase"/>
</dbReference>
<name>A0A6J1HA53_CUCMO</name>
<dbReference type="Pfam" id="PF02861">
    <property type="entry name" value="Clp_N"/>
    <property type="match status" value="1"/>
</dbReference>
<dbReference type="Pfam" id="PF23569">
    <property type="entry name" value="NBD_SMAX1"/>
    <property type="match status" value="1"/>
</dbReference>